<dbReference type="EMBL" id="CP151087">
    <property type="protein sequence ID" value="WZN56844.1"/>
    <property type="molecule type" value="Genomic_DNA"/>
</dbReference>
<proteinExistence type="predicted"/>
<evidence type="ECO:0000313" key="2">
    <source>
        <dbReference type="Proteomes" id="UP001485301"/>
    </source>
</evidence>
<reference evidence="1" key="1">
    <citation type="submission" date="2024-04" db="EMBL/GenBank/DDBJ databases">
        <title>Complete genome sequence of Sphingobacterium thalpophiium BAA-1094.</title>
        <authorList>
            <person name="Adaikpoh B.I."/>
        </authorList>
    </citation>
    <scope>NUCLEOTIDE SEQUENCE</scope>
    <source>
        <strain evidence="1">BAA-1094</strain>
    </source>
</reference>
<protein>
    <submittedName>
        <fullName evidence="1">Uncharacterized protein</fullName>
    </submittedName>
</protein>
<accession>A0ACD5C4M1</accession>
<keyword evidence="2" id="KW-1185">Reference proteome</keyword>
<gene>
    <name evidence="1" type="ORF">AACH28_04755</name>
</gene>
<organism evidence="1 2">
    <name type="scientific">Sphingobacterium thalpophilum</name>
    <dbReference type="NCBI Taxonomy" id="259"/>
    <lineage>
        <taxon>Bacteria</taxon>
        <taxon>Pseudomonadati</taxon>
        <taxon>Bacteroidota</taxon>
        <taxon>Sphingobacteriia</taxon>
        <taxon>Sphingobacteriales</taxon>
        <taxon>Sphingobacteriaceae</taxon>
        <taxon>Sphingobacterium</taxon>
    </lineage>
</organism>
<evidence type="ECO:0000313" key="1">
    <source>
        <dbReference type="EMBL" id="WZN56844.1"/>
    </source>
</evidence>
<name>A0ACD5C4M1_9SPHI</name>
<dbReference type="Proteomes" id="UP001485301">
    <property type="component" value="Chromosome"/>
</dbReference>
<sequence length="80" mass="8932">MNLQVEKSQLSTSSLSILKKCLPKGAYELIAKEFNISKSTVSRILDGKIENIEVIEFALKLAIDKRNRIDALATKIDLLV</sequence>